<keyword evidence="6" id="KW-1185">Reference proteome</keyword>
<dbReference type="AlphaFoldDB" id="A0A318S8M1"/>
<reference evidence="5 6" key="1">
    <citation type="submission" date="2018-06" db="EMBL/GenBank/DDBJ databases">
        <title>Genomic Encyclopedia of Type Strains, Phase IV (KMG-IV): sequencing the most valuable type-strain genomes for metagenomic binning, comparative biology and taxonomic classification.</title>
        <authorList>
            <person name="Goeker M."/>
        </authorList>
    </citation>
    <scope>NUCLEOTIDE SEQUENCE [LARGE SCALE GENOMIC DNA]</scope>
    <source>
        <strain evidence="5 6">DSM 18048</strain>
    </source>
</reference>
<dbReference type="InterPro" id="IPR006059">
    <property type="entry name" value="SBP"/>
</dbReference>
<sequence>MKKSVKKVALVSLALISTGLTSSAFAQQKTQIEFWTWYLSPKFDNFIKGVIADFEKQNPNITVKWLDKQDTIERDFQATIALGQAPDVVNLWNDSTAAAVQNNLLVPITDLTPLSTLNRLYYSNVLNIFKHDSKFYGYPWYGYVDQGVMMYNSELLQKAGVSISRIRTLDDLLNASKTIKDKTGAYGWLPPVSDPNGASFLAYFYLDGLPITNASGQAVFNSPTHAALLQKYVDLMKGDYIPQDLLRKEAFQVTNELYSQGKVAFMVGGPQSLNRVRDSNKDIYSKTKITSAPLGKAKVQTGGAFSLVIPRASKHQKEAALFALFMTNNVNQVKFANVVPIVPTTKAAKNDPSFKTTSQDPIEIATARVAGTGGLINPGFASPKNTDVVYKNFNDNIQAAFLGRKTAQQALNDAVTFWNANAK</sequence>
<keyword evidence="2" id="KW-0813">Transport</keyword>
<feature type="signal peptide" evidence="4">
    <location>
        <begin position="1"/>
        <end position="26"/>
    </location>
</feature>
<evidence type="ECO:0000313" key="6">
    <source>
        <dbReference type="Proteomes" id="UP000248326"/>
    </source>
</evidence>
<dbReference type="GO" id="GO:1901982">
    <property type="term" value="F:maltose binding"/>
    <property type="evidence" value="ECO:0007669"/>
    <property type="project" value="TreeGrafter"/>
</dbReference>
<proteinExistence type="inferred from homology"/>
<dbReference type="GO" id="GO:0055052">
    <property type="term" value="C:ATP-binding cassette (ABC) transporter complex, substrate-binding subunit-containing"/>
    <property type="evidence" value="ECO:0007669"/>
    <property type="project" value="TreeGrafter"/>
</dbReference>
<dbReference type="SUPFAM" id="SSF53850">
    <property type="entry name" value="Periplasmic binding protein-like II"/>
    <property type="match status" value="1"/>
</dbReference>
<dbReference type="EMBL" id="QJSX01000003">
    <property type="protein sequence ID" value="PYE55396.1"/>
    <property type="molecule type" value="Genomic_DNA"/>
</dbReference>
<feature type="chain" id="PRO_5016339009" evidence="4">
    <location>
        <begin position="27"/>
        <end position="423"/>
    </location>
</feature>
<evidence type="ECO:0000256" key="1">
    <source>
        <dbReference type="ARBA" id="ARBA00008520"/>
    </source>
</evidence>
<dbReference type="Proteomes" id="UP000248326">
    <property type="component" value="Unassembled WGS sequence"/>
</dbReference>
<organism evidence="5 6">
    <name type="scientific">Deinococcus yavapaiensis KR-236</name>
    <dbReference type="NCBI Taxonomy" id="694435"/>
    <lineage>
        <taxon>Bacteria</taxon>
        <taxon>Thermotogati</taxon>
        <taxon>Deinococcota</taxon>
        <taxon>Deinococci</taxon>
        <taxon>Deinococcales</taxon>
        <taxon>Deinococcaceae</taxon>
        <taxon>Deinococcus</taxon>
    </lineage>
</organism>
<dbReference type="OrthoDB" id="9769685at2"/>
<accession>A0A318S8M1</accession>
<comment type="similarity">
    <text evidence="1">Belongs to the bacterial solute-binding protein 1 family.</text>
</comment>
<evidence type="ECO:0000313" key="5">
    <source>
        <dbReference type="EMBL" id="PYE55396.1"/>
    </source>
</evidence>
<dbReference type="GO" id="GO:0042956">
    <property type="term" value="P:maltodextrin transmembrane transport"/>
    <property type="evidence" value="ECO:0007669"/>
    <property type="project" value="TreeGrafter"/>
</dbReference>
<dbReference type="GO" id="GO:0015768">
    <property type="term" value="P:maltose transport"/>
    <property type="evidence" value="ECO:0007669"/>
    <property type="project" value="TreeGrafter"/>
</dbReference>
<dbReference type="Pfam" id="PF13416">
    <property type="entry name" value="SBP_bac_8"/>
    <property type="match status" value="1"/>
</dbReference>
<evidence type="ECO:0000256" key="3">
    <source>
        <dbReference type="ARBA" id="ARBA00022729"/>
    </source>
</evidence>
<name>A0A318S8M1_9DEIO</name>
<evidence type="ECO:0000256" key="2">
    <source>
        <dbReference type="ARBA" id="ARBA00022448"/>
    </source>
</evidence>
<keyword evidence="3 4" id="KW-0732">Signal</keyword>
<dbReference type="Gene3D" id="3.40.190.10">
    <property type="entry name" value="Periplasmic binding protein-like II"/>
    <property type="match status" value="1"/>
</dbReference>
<gene>
    <name evidence="5" type="ORF">DES52_103229</name>
</gene>
<dbReference type="PANTHER" id="PTHR30061">
    <property type="entry name" value="MALTOSE-BINDING PERIPLASMIC PROTEIN"/>
    <property type="match status" value="1"/>
</dbReference>
<evidence type="ECO:0000256" key="4">
    <source>
        <dbReference type="SAM" id="SignalP"/>
    </source>
</evidence>
<protein>
    <submittedName>
        <fullName evidence="5">Carbohydrate ABC transporter substrate-binding protein (CUT1 family)</fullName>
    </submittedName>
</protein>
<dbReference type="PANTHER" id="PTHR30061:SF50">
    <property type="entry name" value="MALTOSE_MALTODEXTRIN-BINDING PERIPLASMIC PROTEIN"/>
    <property type="match status" value="1"/>
</dbReference>
<dbReference type="RefSeq" id="WP_110885735.1">
    <property type="nucleotide sequence ID" value="NZ_QJSX01000003.1"/>
</dbReference>
<comment type="caution">
    <text evidence="5">The sequence shown here is derived from an EMBL/GenBank/DDBJ whole genome shotgun (WGS) entry which is preliminary data.</text>
</comment>
<dbReference type="CDD" id="cd13585">
    <property type="entry name" value="PBP2_TMBP_like"/>
    <property type="match status" value="1"/>
</dbReference>